<proteinExistence type="predicted"/>
<evidence type="ECO:0000313" key="3">
    <source>
        <dbReference type="EMBL" id="GAH26703.1"/>
    </source>
</evidence>
<feature type="compositionally biased region" description="Polar residues" evidence="1">
    <location>
        <begin position="18"/>
        <end position="38"/>
    </location>
</feature>
<keyword evidence="2" id="KW-0812">Transmembrane</keyword>
<keyword evidence="2" id="KW-1133">Transmembrane helix</keyword>
<name>X1G0Z4_9ZZZZ</name>
<dbReference type="EMBL" id="BARU01005100">
    <property type="protein sequence ID" value="GAH26703.1"/>
    <property type="molecule type" value="Genomic_DNA"/>
</dbReference>
<feature type="transmembrane region" description="Helical" evidence="2">
    <location>
        <begin position="99"/>
        <end position="117"/>
    </location>
</feature>
<evidence type="ECO:0000256" key="1">
    <source>
        <dbReference type="SAM" id="MobiDB-lite"/>
    </source>
</evidence>
<evidence type="ECO:0000256" key="2">
    <source>
        <dbReference type="SAM" id="Phobius"/>
    </source>
</evidence>
<sequence length="118" mass="13681">MKEIENNKKTIKNKGSSDRPSNLDTSRDYSSITKNSFVPSNNLDYLIKKLSNPRFLGSIHLKKEMNPNYRQVENILASENELRLTNSLKNTIFNPVTKILIISAIIFNLIWFLSIYLF</sequence>
<organism evidence="3">
    <name type="scientific">marine sediment metagenome</name>
    <dbReference type="NCBI Taxonomy" id="412755"/>
    <lineage>
        <taxon>unclassified sequences</taxon>
        <taxon>metagenomes</taxon>
        <taxon>ecological metagenomes</taxon>
    </lineage>
</organism>
<keyword evidence="2" id="KW-0472">Membrane</keyword>
<dbReference type="AlphaFoldDB" id="X1G0Z4"/>
<comment type="caution">
    <text evidence="3">The sequence shown here is derived from an EMBL/GenBank/DDBJ whole genome shotgun (WGS) entry which is preliminary data.</text>
</comment>
<reference evidence="3" key="1">
    <citation type="journal article" date="2014" name="Front. Microbiol.">
        <title>High frequency of phylogenetically diverse reductive dehalogenase-homologous genes in deep subseafloor sedimentary metagenomes.</title>
        <authorList>
            <person name="Kawai M."/>
            <person name="Futagami T."/>
            <person name="Toyoda A."/>
            <person name="Takaki Y."/>
            <person name="Nishi S."/>
            <person name="Hori S."/>
            <person name="Arai W."/>
            <person name="Tsubouchi T."/>
            <person name="Morono Y."/>
            <person name="Uchiyama I."/>
            <person name="Ito T."/>
            <person name="Fujiyama A."/>
            <person name="Inagaki F."/>
            <person name="Takami H."/>
        </authorList>
    </citation>
    <scope>NUCLEOTIDE SEQUENCE</scope>
    <source>
        <strain evidence="3">Expedition CK06-06</strain>
    </source>
</reference>
<accession>X1G0Z4</accession>
<gene>
    <name evidence="3" type="ORF">S03H2_09817</name>
</gene>
<feature type="region of interest" description="Disordered" evidence="1">
    <location>
        <begin position="1"/>
        <end position="38"/>
    </location>
</feature>
<protein>
    <submittedName>
        <fullName evidence="3">Uncharacterized protein</fullName>
    </submittedName>
</protein>